<evidence type="ECO:0000256" key="3">
    <source>
        <dbReference type="SAM" id="SignalP"/>
    </source>
</evidence>
<evidence type="ECO:0000259" key="4">
    <source>
        <dbReference type="Pfam" id="PF02275"/>
    </source>
</evidence>
<keyword evidence="2" id="KW-0378">Hydrolase</keyword>
<dbReference type="InterPro" id="IPR029055">
    <property type="entry name" value="Ntn_hydrolases_N"/>
</dbReference>
<feature type="domain" description="Choloylglycine hydrolase/NAAA C-terminal" evidence="4">
    <location>
        <begin position="35"/>
        <end position="354"/>
    </location>
</feature>
<dbReference type="PANTHER" id="PTHR35527:SF2">
    <property type="entry name" value="HYDROLASE"/>
    <property type="match status" value="1"/>
</dbReference>
<accession>A0A366E964</accession>
<feature type="chain" id="PRO_5016588096" evidence="3">
    <location>
        <begin position="34"/>
        <end position="371"/>
    </location>
</feature>
<dbReference type="InterPro" id="IPR029132">
    <property type="entry name" value="CBAH/NAAA_C"/>
</dbReference>
<comment type="caution">
    <text evidence="5">The sequence shown here is derived from an EMBL/GenBank/DDBJ whole genome shotgun (WGS) entry which is preliminary data.</text>
</comment>
<protein>
    <submittedName>
        <fullName evidence="5">Penicillin amidase</fullName>
    </submittedName>
</protein>
<dbReference type="CDD" id="cd00542">
    <property type="entry name" value="Ntn_PVA"/>
    <property type="match status" value="1"/>
</dbReference>
<organism evidence="5 6">
    <name type="scientific">Pseudochrobactrum asaccharolyticum</name>
    <dbReference type="NCBI Taxonomy" id="354351"/>
    <lineage>
        <taxon>Bacteria</taxon>
        <taxon>Pseudomonadati</taxon>
        <taxon>Pseudomonadota</taxon>
        <taxon>Alphaproteobacteria</taxon>
        <taxon>Hyphomicrobiales</taxon>
        <taxon>Brucellaceae</taxon>
        <taxon>Pseudochrobactrum</taxon>
    </lineage>
</organism>
<dbReference type="GO" id="GO:0016787">
    <property type="term" value="F:hydrolase activity"/>
    <property type="evidence" value="ECO:0007669"/>
    <property type="project" value="UniProtKB-KW"/>
</dbReference>
<dbReference type="SUPFAM" id="SSF56235">
    <property type="entry name" value="N-terminal nucleophile aminohydrolases (Ntn hydrolases)"/>
    <property type="match status" value="1"/>
</dbReference>
<keyword evidence="6" id="KW-1185">Reference proteome</keyword>
<evidence type="ECO:0000313" key="6">
    <source>
        <dbReference type="Proteomes" id="UP000252893"/>
    </source>
</evidence>
<sequence>MNARFPNFLKSKLLKSATALTVIAAVSAPYAAAACTSFLLPTTDGSGIYARTMEFGIELKSNALVIPRAYTLHTTGADGKPGMSWKGKYGAIGMNALGETTLVDGMNEKGLAGGVLYFPEFAGYADGTKTDKEKSLAPWDVLSWILTNFATVEEVKTAIQDMSIINLVQPEMGFVPPLHYTIHDASGASIVIEPVDGKLKIYDNPVGVMTNSPSFDWHLTNLRNYLKMSPLNADTLKIGGMAFTPLGQGSGLLGIPGDSTPPSRFVRATAYVQTVEKQASGAEGVRLTEHILNNFDIPKGWIQTAKELKIPLEYTQWSTIADLKNHTYYVKMYDDQVLRGIDINSFDLDAKELKKAPLAPKLTPPAVEFAK</sequence>
<dbReference type="RefSeq" id="WP_113942784.1">
    <property type="nucleotide sequence ID" value="NZ_JBHEEG010000003.1"/>
</dbReference>
<dbReference type="OrthoDB" id="9794717at2"/>
<dbReference type="Gene3D" id="3.60.60.10">
    <property type="entry name" value="Penicillin V Acylase, Chain A"/>
    <property type="match status" value="1"/>
</dbReference>
<feature type="signal peptide" evidence="3">
    <location>
        <begin position="1"/>
        <end position="33"/>
    </location>
</feature>
<name>A0A366E964_9HYPH</name>
<proteinExistence type="inferred from homology"/>
<evidence type="ECO:0000256" key="2">
    <source>
        <dbReference type="ARBA" id="ARBA00022801"/>
    </source>
</evidence>
<dbReference type="AlphaFoldDB" id="A0A366E964"/>
<dbReference type="Proteomes" id="UP000252893">
    <property type="component" value="Unassembled WGS sequence"/>
</dbReference>
<dbReference type="PROSITE" id="PS51257">
    <property type="entry name" value="PROKAR_LIPOPROTEIN"/>
    <property type="match status" value="1"/>
</dbReference>
<dbReference type="Pfam" id="PF02275">
    <property type="entry name" value="CBAH"/>
    <property type="match status" value="1"/>
</dbReference>
<dbReference type="EMBL" id="QNRH01000001">
    <property type="protein sequence ID" value="RBO98872.1"/>
    <property type="molecule type" value="Genomic_DNA"/>
</dbReference>
<gene>
    <name evidence="5" type="ORF">DFR47_101473</name>
</gene>
<dbReference type="InterPro" id="IPR052193">
    <property type="entry name" value="Peptidase_C59"/>
</dbReference>
<dbReference type="PANTHER" id="PTHR35527">
    <property type="entry name" value="CHOLOYLGLYCINE HYDROLASE"/>
    <property type="match status" value="1"/>
</dbReference>
<keyword evidence="3" id="KW-0732">Signal</keyword>
<evidence type="ECO:0000256" key="1">
    <source>
        <dbReference type="ARBA" id="ARBA00006625"/>
    </source>
</evidence>
<reference evidence="5 6" key="1">
    <citation type="submission" date="2018-06" db="EMBL/GenBank/DDBJ databases">
        <title>Genomic Encyclopedia of Type Strains, Phase IV (KMG-IV): sequencing the most valuable type-strain genomes for metagenomic binning, comparative biology and taxonomic classification.</title>
        <authorList>
            <person name="Goeker M."/>
        </authorList>
    </citation>
    <scope>NUCLEOTIDE SEQUENCE [LARGE SCALE GENOMIC DNA]</scope>
    <source>
        <strain evidence="5 6">DSM 25619</strain>
    </source>
</reference>
<comment type="similarity">
    <text evidence="1">Belongs to the peptidase C59 family.</text>
</comment>
<evidence type="ECO:0000313" key="5">
    <source>
        <dbReference type="EMBL" id="RBO98872.1"/>
    </source>
</evidence>